<keyword evidence="2" id="KW-0732">Signal</keyword>
<evidence type="ECO:0000256" key="1">
    <source>
        <dbReference type="SAM" id="MobiDB-lite"/>
    </source>
</evidence>
<feature type="signal peptide" evidence="2">
    <location>
        <begin position="1"/>
        <end position="24"/>
    </location>
</feature>
<feature type="chain" id="PRO_5042156729" evidence="2">
    <location>
        <begin position="25"/>
        <end position="171"/>
    </location>
</feature>
<evidence type="ECO:0000313" key="3">
    <source>
        <dbReference type="EMBL" id="KAJ7696095.1"/>
    </source>
</evidence>
<dbReference type="EMBL" id="JARKIE010000036">
    <property type="protein sequence ID" value="KAJ7696095.1"/>
    <property type="molecule type" value="Genomic_DNA"/>
</dbReference>
<organism evidence="3 4">
    <name type="scientific">Mycena rosella</name>
    <name type="common">Pink bonnet</name>
    <name type="synonym">Agaricus rosellus</name>
    <dbReference type="NCBI Taxonomy" id="1033263"/>
    <lineage>
        <taxon>Eukaryota</taxon>
        <taxon>Fungi</taxon>
        <taxon>Dikarya</taxon>
        <taxon>Basidiomycota</taxon>
        <taxon>Agaricomycotina</taxon>
        <taxon>Agaricomycetes</taxon>
        <taxon>Agaricomycetidae</taxon>
        <taxon>Agaricales</taxon>
        <taxon>Marasmiineae</taxon>
        <taxon>Mycenaceae</taxon>
        <taxon>Mycena</taxon>
    </lineage>
</organism>
<evidence type="ECO:0000256" key="2">
    <source>
        <dbReference type="SAM" id="SignalP"/>
    </source>
</evidence>
<accession>A0AAD7DQY1</accession>
<gene>
    <name evidence="3" type="ORF">B0H17DRAFT_1198401</name>
</gene>
<evidence type="ECO:0000313" key="4">
    <source>
        <dbReference type="Proteomes" id="UP001221757"/>
    </source>
</evidence>
<proteinExistence type="predicted"/>
<keyword evidence="4" id="KW-1185">Reference proteome</keyword>
<dbReference type="Proteomes" id="UP001221757">
    <property type="component" value="Unassembled WGS sequence"/>
</dbReference>
<feature type="region of interest" description="Disordered" evidence="1">
    <location>
        <begin position="29"/>
        <end position="98"/>
    </location>
</feature>
<dbReference type="AlphaFoldDB" id="A0AAD7DQY1"/>
<comment type="caution">
    <text evidence="3">The sequence shown here is derived from an EMBL/GenBank/DDBJ whole genome shotgun (WGS) entry which is preliminary data.</text>
</comment>
<protein>
    <submittedName>
        <fullName evidence="3">Uncharacterized protein</fullName>
    </submittedName>
</protein>
<reference evidence="3" key="1">
    <citation type="submission" date="2023-03" db="EMBL/GenBank/DDBJ databases">
        <title>Massive genome expansion in bonnet fungi (Mycena s.s.) driven by repeated elements and novel gene families across ecological guilds.</title>
        <authorList>
            <consortium name="Lawrence Berkeley National Laboratory"/>
            <person name="Harder C.B."/>
            <person name="Miyauchi S."/>
            <person name="Viragh M."/>
            <person name="Kuo A."/>
            <person name="Thoen E."/>
            <person name="Andreopoulos B."/>
            <person name="Lu D."/>
            <person name="Skrede I."/>
            <person name="Drula E."/>
            <person name="Henrissat B."/>
            <person name="Morin E."/>
            <person name="Kohler A."/>
            <person name="Barry K."/>
            <person name="LaButti K."/>
            <person name="Morin E."/>
            <person name="Salamov A."/>
            <person name="Lipzen A."/>
            <person name="Mereny Z."/>
            <person name="Hegedus B."/>
            <person name="Baldrian P."/>
            <person name="Stursova M."/>
            <person name="Weitz H."/>
            <person name="Taylor A."/>
            <person name="Grigoriev I.V."/>
            <person name="Nagy L.G."/>
            <person name="Martin F."/>
            <person name="Kauserud H."/>
        </authorList>
    </citation>
    <scope>NUCLEOTIDE SEQUENCE</scope>
    <source>
        <strain evidence="3">CBHHK067</strain>
    </source>
</reference>
<name>A0AAD7DQY1_MYCRO</name>
<sequence>MRVNAVLRLAVILALGSVASHVSAVPNPPLTAEAATSNTNTDDAHKPAESYPHPRPHRSAPGPDKNYVPFPRPDEPAPPPPSPATSAHPKAHADQSSVSLVHRGTELVYDPIDSSYSEVSITPWWARGEEGLSWRRDEVTGELVPQSQGAAERQPTMQESYDSEQIKFALF</sequence>